<dbReference type="PROSITE" id="PS50206">
    <property type="entry name" value="RHODANESE_3"/>
    <property type="match status" value="1"/>
</dbReference>
<sequence length="116" mass="12515">MFFKRLFATIAVALSFAGAVQADEQAKAWLEQGVLIDTRTENEFNAGHIEGAELIPYDEIAMQIASIAEDKSTPILLYCRSGRRAGVAEQALQSLGYTNVRNLGGIDQAKAALAVN</sequence>
<dbReference type="PANTHER" id="PTHR43031:SF1">
    <property type="entry name" value="PYRIDINE NUCLEOTIDE-DISULPHIDE OXIDOREDUCTASE"/>
    <property type="match status" value="1"/>
</dbReference>
<dbReference type="PANTHER" id="PTHR43031">
    <property type="entry name" value="FAD-DEPENDENT OXIDOREDUCTASE"/>
    <property type="match status" value="1"/>
</dbReference>
<evidence type="ECO:0000313" key="3">
    <source>
        <dbReference type="EMBL" id="TCS38744.1"/>
    </source>
</evidence>
<keyword evidence="1" id="KW-0732">Signal</keyword>
<dbReference type="EMBL" id="SLZR01000015">
    <property type="protein sequence ID" value="TCS38744.1"/>
    <property type="molecule type" value="Genomic_DNA"/>
</dbReference>
<evidence type="ECO:0000259" key="2">
    <source>
        <dbReference type="PROSITE" id="PS50206"/>
    </source>
</evidence>
<dbReference type="InterPro" id="IPR036873">
    <property type="entry name" value="Rhodanese-like_dom_sf"/>
</dbReference>
<protein>
    <submittedName>
        <fullName evidence="3">Phage shock protein E</fullName>
    </submittedName>
</protein>
<dbReference type="InterPro" id="IPR001763">
    <property type="entry name" value="Rhodanese-like_dom"/>
</dbReference>
<evidence type="ECO:0000256" key="1">
    <source>
        <dbReference type="SAM" id="SignalP"/>
    </source>
</evidence>
<dbReference type="Pfam" id="PF00581">
    <property type="entry name" value="Rhodanese"/>
    <property type="match status" value="1"/>
</dbReference>
<evidence type="ECO:0000313" key="4">
    <source>
        <dbReference type="Proteomes" id="UP000295793"/>
    </source>
</evidence>
<dbReference type="SMART" id="SM00450">
    <property type="entry name" value="RHOD"/>
    <property type="match status" value="1"/>
</dbReference>
<name>A0A4R3I0N4_9GAMM</name>
<feature type="domain" description="Rhodanese" evidence="2">
    <location>
        <begin position="31"/>
        <end position="107"/>
    </location>
</feature>
<dbReference type="AlphaFoldDB" id="A0A4R3I0N4"/>
<gene>
    <name evidence="3" type="ORF">BCF53_11518</name>
</gene>
<dbReference type="SUPFAM" id="SSF52821">
    <property type="entry name" value="Rhodanese/Cell cycle control phosphatase"/>
    <property type="match status" value="1"/>
</dbReference>
<proteinExistence type="predicted"/>
<dbReference type="InterPro" id="IPR050229">
    <property type="entry name" value="GlpE_sulfurtransferase"/>
</dbReference>
<dbReference type="Proteomes" id="UP000295793">
    <property type="component" value="Unassembled WGS sequence"/>
</dbReference>
<dbReference type="Gene3D" id="3.40.250.10">
    <property type="entry name" value="Rhodanese-like domain"/>
    <property type="match status" value="1"/>
</dbReference>
<keyword evidence="4" id="KW-1185">Reference proteome</keyword>
<organism evidence="3 4">
    <name type="scientific">Reinekea marinisedimentorum</name>
    <dbReference type="NCBI Taxonomy" id="230495"/>
    <lineage>
        <taxon>Bacteria</taxon>
        <taxon>Pseudomonadati</taxon>
        <taxon>Pseudomonadota</taxon>
        <taxon>Gammaproteobacteria</taxon>
        <taxon>Oceanospirillales</taxon>
        <taxon>Saccharospirillaceae</taxon>
        <taxon>Reinekea</taxon>
    </lineage>
</organism>
<dbReference type="CDD" id="cd00158">
    <property type="entry name" value="RHOD"/>
    <property type="match status" value="1"/>
</dbReference>
<dbReference type="RefSeq" id="WP_132702890.1">
    <property type="nucleotide sequence ID" value="NZ_SLZR01000015.1"/>
</dbReference>
<reference evidence="3 4" key="1">
    <citation type="submission" date="2019-03" db="EMBL/GenBank/DDBJ databases">
        <title>Genomic Encyclopedia of Archaeal and Bacterial Type Strains, Phase II (KMG-II): from individual species to whole genera.</title>
        <authorList>
            <person name="Goeker M."/>
        </authorList>
    </citation>
    <scope>NUCLEOTIDE SEQUENCE [LARGE SCALE GENOMIC DNA]</scope>
    <source>
        <strain evidence="3 4">DSM 15388</strain>
    </source>
</reference>
<feature type="signal peptide" evidence="1">
    <location>
        <begin position="1"/>
        <end position="22"/>
    </location>
</feature>
<feature type="chain" id="PRO_5020207231" evidence="1">
    <location>
        <begin position="23"/>
        <end position="116"/>
    </location>
</feature>
<accession>A0A4R3I0N4</accession>
<comment type="caution">
    <text evidence="3">The sequence shown here is derived from an EMBL/GenBank/DDBJ whole genome shotgun (WGS) entry which is preliminary data.</text>
</comment>
<dbReference type="OrthoDB" id="9814704at2"/>